<evidence type="ECO:0000256" key="4">
    <source>
        <dbReference type="SAM" id="Phobius"/>
    </source>
</evidence>
<dbReference type="InterPro" id="IPR003591">
    <property type="entry name" value="Leu-rich_rpt_typical-subtyp"/>
</dbReference>
<dbReference type="PANTHER" id="PTHR45712:SF22">
    <property type="entry name" value="INSULIN-LIKE GROWTH FACTOR-BINDING PROTEIN COMPLEX ACID LABILE SUBUNIT"/>
    <property type="match status" value="1"/>
</dbReference>
<dbReference type="PANTHER" id="PTHR45712">
    <property type="entry name" value="AGAP008170-PA"/>
    <property type="match status" value="1"/>
</dbReference>
<evidence type="ECO:0000256" key="2">
    <source>
        <dbReference type="ARBA" id="ARBA00022737"/>
    </source>
</evidence>
<name>A0A7J6CMY0_9TELE</name>
<keyword evidence="2" id="KW-0677">Repeat</keyword>
<dbReference type="Proteomes" id="UP000579812">
    <property type="component" value="Unassembled WGS sequence"/>
</dbReference>
<keyword evidence="4" id="KW-1133">Transmembrane helix</keyword>
<comment type="caution">
    <text evidence="5">The sequence shown here is derived from an EMBL/GenBank/DDBJ whole genome shotgun (WGS) entry which is preliminary data.</text>
</comment>
<accession>A0A7J6CMY0</accession>
<reference evidence="5 6" key="1">
    <citation type="submission" date="2020-04" db="EMBL/GenBank/DDBJ databases">
        <title>Chromosome-level genome assembly of a cyprinid fish Onychostoma macrolepis by integration of Nanopore Sequencing, Bionano and Hi-C technology.</title>
        <authorList>
            <person name="Wang D."/>
        </authorList>
    </citation>
    <scope>NUCLEOTIDE SEQUENCE [LARGE SCALE GENOMIC DNA]</scope>
    <source>
        <strain evidence="5">SWU-2019</strain>
        <tissue evidence="5">Muscle</tissue>
    </source>
</reference>
<dbReference type="PRINTS" id="PR00019">
    <property type="entry name" value="LEURICHRPT"/>
</dbReference>
<sequence>MVDSQQWVYKHTRNLEGVPQASRKTWHSGVGTDMSERDGGEQHECEQQRSSTLLSIMGSCLWILMLVVNQVSPYRHPAEPLACQVVHEDVDCSGLNLRMVPARLPASIHLLDLSRNLLQNLTDRELPALSAVQHLNLHTNKIQFIQPGLFQDTSRLEVLDLSGNLLDLHAALKTHVGLLKSVRHLDLSGNGLFTDMSDYFLSDAPVLTNLSLDGNSITKISRHTFNGSQALTSIDLHNNVIIEIEEGAFESLTGLSELDLSVNSISCITDFNLVRLKTLNLSKNSLTNFQTVDSDLEFELLYLDLRENKILYFPVLPQRNKLMYLDLSRNLLRSVNCSGPLEELENLKASGYLFTDHDKPLCLCVNQRHQDLRSLLYLDLSYNQLKAIPSLFFSSMVSLESLNISNNCLESFNVDSEGRLNSLKTLDISYNNLQNLSFGENTLAALEVLYLQGNALSTLDAGIFSRLPNIRSLHLQQNLFSICPSLKGPMHNCIRLSSIPTLSYLYLSENSLVSVPPSAFRGSPLLILDLSQNPDMGLGPYSLSGLETTLAHLSLRRNQLQTLAIDFTFFRKLKSLDLSVNRLTGVSLWSGDSSVESLNLQNNSLVTLASDTVFALQKSLKTLYVGSNPLSCCGNLYLLTLLKQDRLNVPDIAAVTCWFTRDSESVEISVSSVQSEHCESVDGKVLWISVIVALVLGLMLVSVVALKLCHSKTHGFKRGIKA</sequence>
<evidence type="ECO:0000256" key="1">
    <source>
        <dbReference type="ARBA" id="ARBA00022614"/>
    </source>
</evidence>
<dbReference type="AlphaFoldDB" id="A0A7J6CMY0"/>
<dbReference type="PROSITE" id="PS51450">
    <property type="entry name" value="LRR"/>
    <property type="match status" value="2"/>
</dbReference>
<dbReference type="SMART" id="SM00364">
    <property type="entry name" value="LRR_BAC"/>
    <property type="match status" value="6"/>
</dbReference>
<feature type="transmembrane region" description="Helical" evidence="4">
    <location>
        <begin position="685"/>
        <end position="708"/>
    </location>
</feature>
<protein>
    <submittedName>
        <fullName evidence="5">Uncharacterized protein</fullName>
    </submittedName>
</protein>
<dbReference type="EMBL" id="JAAMOB010000010">
    <property type="protein sequence ID" value="KAF4108590.1"/>
    <property type="molecule type" value="Genomic_DNA"/>
</dbReference>
<keyword evidence="1" id="KW-0433">Leucine-rich repeat</keyword>
<feature type="region of interest" description="Disordered" evidence="3">
    <location>
        <begin position="19"/>
        <end position="44"/>
    </location>
</feature>
<dbReference type="InterPro" id="IPR001611">
    <property type="entry name" value="Leu-rich_rpt"/>
</dbReference>
<evidence type="ECO:0000313" key="5">
    <source>
        <dbReference type="EMBL" id="KAF4108590.1"/>
    </source>
</evidence>
<feature type="compositionally biased region" description="Basic and acidic residues" evidence="3">
    <location>
        <begin position="34"/>
        <end position="44"/>
    </location>
</feature>
<gene>
    <name evidence="5" type="ORF">G5714_011349</name>
</gene>
<keyword evidence="4" id="KW-0472">Membrane</keyword>
<proteinExistence type="predicted"/>
<dbReference type="FunFam" id="3.80.10.10:FF:000226">
    <property type="entry name" value="leucine-rich repeat-containing protein 32 isoform X1"/>
    <property type="match status" value="1"/>
</dbReference>
<dbReference type="SMART" id="SM00365">
    <property type="entry name" value="LRR_SD22"/>
    <property type="match status" value="8"/>
</dbReference>
<keyword evidence="4" id="KW-0812">Transmembrane</keyword>
<dbReference type="Pfam" id="PF13855">
    <property type="entry name" value="LRR_8"/>
    <property type="match status" value="5"/>
</dbReference>
<dbReference type="InterPro" id="IPR032675">
    <property type="entry name" value="LRR_dom_sf"/>
</dbReference>
<evidence type="ECO:0000313" key="6">
    <source>
        <dbReference type="Proteomes" id="UP000579812"/>
    </source>
</evidence>
<keyword evidence="6" id="KW-1185">Reference proteome</keyword>
<dbReference type="InterPro" id="IPR050333">
    <property type="entry name" value="SLRP"/>
</dbReference>
<dbReference type="SUPFAM" id="SSF52058">
    <property type="entry name" value="L domain-like"/>
    <property type="match status" value="2"/>
</dbReference>
<evidence type="ECO:0000256" key="3">
    <source>
        <dbReference type="SAM" id="MobiDB-lite"/>
    </source>
</evidence>
<dbReference type="Gene3D" id="3.80.10.10">
    <property type="entry name" value="Ribonuclease Inhibitor"/>
    <property type="match status" value="4"/>
</dbReference>
<dbReference type="SMART" id="SM00369">
    <property type="entry name" value="LRR_TYP"/>
    <property type="match status" value="13"/>
</dbReference>
<organism evidence="5 6">
    <name type="scientific">Onychostoma macrolepis</name>
    <dbReference type="NCBI Taxonomy" id="369639"/>
    <lineage>
        <taxon>Eukaryota</taxon>
        <taxon>Metazoa</taxon>
        <taxon>Chordata</taxon>
        <taxon>Craniata</taxon>
        <taxon>Vertebrata</taxon>
        <taxon>Euteleostomi</taxon>
        <taxon>Actinopterygii</taxon>
        <taxon>Neopterygii</taxon>
        <taxon>Teleostei</taxon>
        <taxon>Ostariophysi</taxon>
        <taxon>Cypriniformes</taxon>
        <taxon>Cyprinidae</taxon>
        <taxon>Acrossocheilinae</taxon>
        <taxon>Onychostoma</taxon>
    </lineage>
</organism>